<dbReference type="InterPro" id="IPR055684">
    <property type="entry name" value="DUF7260"/>
</dbReference>
<name>A0A6B0GFW0_9EURY</name>
<proteinExistence type="predicted"/>
<dbReference type="EMBL" id="WSZK01000011">
    <property type="protein sequence ID" value="MWG33816.1"/>
    <property type="molecule type" value="Genomic_DNA"/>
</dbReference>
<comment type="caution">
    <text evidence="2">The sequence shown here is derived from an EMBL/GenBank/DDBJ whole genome shotgun (WGS) entry which is preliminary data.</text>
</comment>
<gene>
    <name evidence="2" type="ORF">GQS65_04785</name>
</gene>
<evidence type="ECO:0000259" key="1">
    <source>
        <dbReference type="Pfam" id="PF23921"/>
    </source>
</evidence>
<feature type="domain" description="DUF7260" evidence="1">
    <location>
        <begin position="8"/>
        <end position="238"/>
    </location>
</feature>
<protein>
    <recommendedName>
        <fullName evidence="1">DUF7260 domain-containing protein</fullName>
    </recommendedName>
</protein>
<dbReference type="OrthoDB" id="272015at2157"/>
<reference evidence="2 3" key="1">
    <citation type="submission" date="2019-12" db="EMBL/GenBank/DDBJ databases">
        <title>Halocatena pleomorpha gen. nov. sp. nov., an extremely halophilic archaeon of family Halobacteriaceae isolated from saltpan soil.</title>
        <authorList>
            <person name="Pal Y."/>
            <person name="Verma A."/>
            <person name="Krishnamurthi S."/>
            <person name="Kumar P."/>
        </authorList>
    </citation>
    <scope>NUCLEOTIDE SEQUENCE [LARGE SCALE GENOMIC DNA]</scope>
    <source>
        <strain evidence="2 3">JCM 16495</strain>
    </source>
</reference>
<keyword evidence="3" id="KW-1185">Reference proteome</keyword>
<evidence type="ECO:0000313" key="2">
    <source>
        <dbReference type="EMBL" id="MWG33816.1"/>
    </source>
</evidence>
<sequence>MHTHTLAPIDTALERVATERRALDTERAAYETFANRVAPLDVAVPAHQSTASQTLPSAVGVDRRPCGTDPIREAFRDTVMSVPHYDADYGESLLAHASGELSPELARGLQSDAPPPGFKRTLLDEVEDAIKRRRSLLDHLVTEADSLAAARSALRDVVAGLDSVWGRREGGASAGPTPDKLTEQCRAVIEDRQSLVQNRLFSSIHDGHDFCTYLYGDVDGWTYPVLSVAASLRRDIDALDSSL</sequence>
<dbReference type="AlphaFoldDB" id="A0A6B0GFW0"/>
<organism evidence="2 3">
    <name type="scientific">Halomarina oriensis</name>
    <dbReference type="NCBI Taxonomy" id="671145"/>
    <lineage>
        <taxon>Archaea</taxon>
        <taxon>Methanobacteriati</taxon>
        <taxon>Methanobacteriota</taxon>
        <taxon>Stenosarchaea group</taxon>
        <taxon>Halobacteria</taxon>
        <taxon>Halobacteriales</taxon>
        <taxon>Natronomonadaceae</taxon>
        <taxon>Halomarina</taxon>
    </lineage>
</organism>
<dbReference type="RefSeq" id="WP_158203541.1">
    <property type="nucleotide sequence ID" value="NZ_WSZK01000011.1"/>
</dbReference>
<evidence type="ECO:0000313" key="3">
    <source>
        <dbReference type="Proteomes" id="UP000451471"/>
    </source>
</evidence>
<accession>A0A6B0GFW0</accession>
<dbReference type="Proteomes" id="UP000451471">
    <property type="component" value="Unassembled WGS sequence"/>
</dbReference>
<dbReference type="Pfam" id="PF23921">
    <property type="entry name" value="DUF7260"/>
    <property type="match status" value="1"/>
</dbReference>